<dbReference type="PROSITE" id="PS51186">
    <property type="entry name" value="GNAT"/>
    <property type="match status" value="1"/>
</dbReference>
<dbReference type="Proteomes" id="UP000294071">
    <property type="component" value="Unassembled WGS sequence"/>
</dbReference>
<evidence type="ECO:0000313" key="5">
    <source>
        <dbReference type="Proteomes" id="UP000294071"/>
    </source>
</evidence>
<dbReference type="PANTHER" id="PTHR43877:SF2">
    <property type="entry name" value="AMINOALKYLPHOSPHONATE N-ACETYLTRANSFERASE-RELATED"/>
    <property type="match status" value="1"/>
</dbReference>
<accession>A0A4Q2S4W9</accession>
<dbReference type="InterPro" id="IPR000182">
    <property type="entry name" value="GNAT_dom"/>
</dbReference>
<sequence length="159" mass="17365">MAEAVRLRSMTEDEYDAYRADAERDYAQQIADSGQLDLDAATRRFALEFAQLLPDGLASPGMHLWTALAGEPGDAVGLGWVELRERAAGTSAWVYDIRVDAGRRGQGLGRGLMEALQDASRELGATTVSLNVFGHNTAAIRLYETLGYSVTAQQMKREL</sequence>
<dbReference type="Gene3D" id="3.40.630.30">
    <property type="match status" value="1"/>
</dbReference>
<keyword evidence="1 4" id="KW-0808">Transferase</keyword>
<dbReference type="AlphaFoldDB" id="A0A4Q2S4W9"/>
<dbReference type="EMBL" id="SDWT01000001">
    <property type="protein sequence ID" value="RYB95389.1"/>
    <property type="molecule type" value="Genomic_DNA"/>
</dbReference>
<organism evidence="4 5">
    <name type="scientific">Nocardioides oleivorans</name>
    <dbReference type="NCBI Taxonomy" id="273676"/>
    <lineage>
        <taxon>Bacteria</taxon>
        <taxon>Bacillati</taxon>
        <taxon>Actinomycetota</taxon>
        <taxon>Actinomycetes</taxon>
        <taxon>Propionibacteriales</taxon>
        <taxon>Nocardioidaceae</taxon>
        <taxon>Nocardioides</taxon>
    </lineage>
</organism>
<evidence type="ECO:0000259" key="3">
    <source>
        <dbReference type="PROSITE" id="PS51186"/>
    </source>
</evidence>
<dbReference type="OrthoDB" id="3381976at2"/>
<dbReference type="Pfam" id="PF00583">
    <property type="entry name" value="Acetyltransf_1"/>
    <property type="match status" value="1"/>
</dbReference>
<evidence type="ECO:0000256" key="1">
    <source>
        <dbReference type="ARBA" id="ARBA00022679"/>
    </source>
</evidence>
<dbReference type="SUPFAM" id="SSF55729">
    <property type="entry name" value="Acyl-CoA N-acyltransferases (Nat)"/>
    <property type="match status" value="1"/>
</dbReference>
<dbReference type="PANTHER" id="PTHR43877">
    <property type="entry name" value="AMINOALKYLPHOSPHONATE N-ACETYLTRANSFERASE-RELATED-RELATED"/>
    <property type="match status" value="1"/>
</dbReference>
<dbReference type="InterPro" id="IPR050832">
    <property type="entry name" value="Bact_Acetyltransf"/>
</dbReference>
<evidence type="ECO:0000313" key="4">
    <source>
        <dbReference type="EMBL" id="RYB95389.1"/>
    </source>
</evidence>
<name>A0A4Q2S4W9_9ACTN</name>
<feature type="domain" description="N-acetyltransferase" evidence="3">
    <location>
        <begin position="5"/>
        <end position="159"/>
    </location>
</feature>
<protein>
    <submittedName>
        <fullName evidence="4">GNAT family N-acetyltransferase</fullName>
    </submittedName>
</protein>
<keyword evidence="2" id="KW-0012">Acyltransferase</keyword>
<dbReference type="GO" id="GO:0016747">
    <property type="term" value="F:acyltransferase activity, transferring groups other than amino-acyl groups"/>
    <property type="evidence" value="ECO:0007669"/>
    <property type="project" value="InterPro"/>
</dbReference>
<dbReference type="InterPro" id="IPR016181">
    <property type="entry name" value="Acyl_CoA_acyltransferase"/>
</dbReference>
<evidence type="ECO:0000256" key="2">
    <source>
        <dbReference type="ARBA" id="ARBA00023315"/>
    </source>
</evidence>
<keyword evidence="5" id="KW-1185">Reference proteome</keyword>
<comment type="caution">
    <text evidence="4">The sequence shown here is derived from an EMBL/GenBank/DDBJ whole genome shotgun (WGS) entry which is preliminary data.</text>
</comment>
<gene>
    <name evidence="4" type="ORF">EUA93_14190</name>
</gene>
<proteinExistence type="predicted"/>
<dbReference type="RefSeq" id="WP_129400725.1">
    <property type="nucleotide sequence ID" value="NZ_SDWT01000001.1"/>
</dbReference>
<reference evidence="4 5" key="1">
    <citation type="submission" date="2019-01" db="EMBL/GenBank/DDBJ databases">
        <title>Novel species of Nocardioides.</title>
        <authorList>
            <person name="Liu Q."/>
            <person name="Xin Y.-H."/>
        </authorList>
    </citation>
    <scope>NUCLEOTIDE SEQUENCE [LARGE SCALE GENOMIC DNA]</scope>
    <source>
        <strain evidence="4 5">CGMCC 4.6882</strain>
    </source>
</reference>